<gene>
    <name evidence="2" type="ORF">SAMN04487968_12421</name>
</gene>
<evidence type="ECO:0000256" key="1">
    <source>
        <dbReference type="SAM" id="MobiDB-lite"/>
    </source>
</evidence>
<dbReference type="RefSeq" id="WP_091126693.1">
    <property type="nucleotide sequence ID" value="NZ_FOLB01000024.1"/>
</dbReference>
<dbReference type="OrthoDB" id="3266865at2"/>
<evidence type="ECO:0000313" key="2">
    <source>
        <dbReference type="EMBL" id="SFD03577.1"/>
    </source>
</evidence>
<name>A0A1I1P191_9ACTN</name>
<dbReference type="Proteomes" id="UP000198832">
    <property type="component" value="Unassembled WGS sequence"/>
</dbReference>
<sequence>MTMEAFGEEFGEESSRWQLPEDLSGTTEPGWLSEGELAETRGRVPMLYVEALPVRVEPDGRVASVGLLLRGSPTTGRITRSLVSGRVLHGERIRDALMRHLEKDLGPTAFPVLPVSTVPAAVAEYFPWPDRLHDPRQHAVSLAFVVPVSGECQPRQDALEITWLTPEEAVEEAIAADMEGGRGALLRQLMHHAGAL</sequence>
<dbReference type="SUPFAM" id="SSF55811">
    <property type="entry name" value="Nudix"/>
    <property type="match status" value="1"/>
</dbReference>
<dbReference type="Gene3D" id="3.90.79.10">
    <property type="entry name" value="Nucleoside Triphosphate Pyrophosphohydrolase"/>
    <property type="match status" value="1"/>
</dbReference>
<dbReference type="InterPro" id="IPR032582">
    <property type="entry name" value="DUF4916"/>
</dbReference>
<dbReference type="EMBL" id="FOLB01000024">
    <property type="protein sequence ID" value="SFD03577.1"/>
    <property type="molecule type" value="Genomic_DNA"/>
</dbReference>
<keyword evidence="3" id="KW-1185">Reference proteome</keyword>
<feature type="compositionally biased region" description="Acidic residues" evidence="1">
    <location>
        <begin position="1"/>
        <end position="12"/>
    </location>
</feature>
<dbReference type="InterPro" id="IPR015797">
    <property type="entry name" value="NUDIX_hydrolase-like_dom_sf"/>
</dbReference>
<dbReference type="STRING" id="574651.SAMN04487968_12421"/>
<feature type="region of interest" description="Disordered" evidence="1">
    <location>
        <begin position="1"/>
        <end position="31"/>
    </location>
</feature>
<proteinExistence type="predicted"/>
<dbReference type="AlphaFoldDB" id="A0A1I1P191"/>
<dbReference type="Pfam" id="PF16262">
    <property type="entry name" value="DUF4916"/>
    <property type="match status" value="1"/>
</dbReference>
<organism evidence="2 3">
    <name type="scientific">Nocardioides terrae</name>
    <dbReference type="NCBI Taxonomy" id="574651"/>
    <lineage>
        <taxon>Bacteria</taxon>
        <taxon>Bacillati</taxon>
        <taxon>Actinomycetota</taxon>
        <taxon>Actinomycetes</taxon>
        <taxon>Propionibacteriales</taxon>
        <taxon>Nocardioidaceae</taxon>
        <taxon>Nocardioides</taxon>
    </lineage>
</organism>
<protein>
    <submittedName>
        <fullName evidence="2">ADP-ribose pyrophosphatase YjhB, NUDIX family</fullName>
    </submittedName>
</protein>
<accession>A0A1I1P191</accession>
<reference evidence="2 3" key="1">
    <citation type="submission" date="2016-10" db="EMBL/GenBank/DDBJ databases">
        <authorList>
            <person name="de Groot N.N."/>
        </authorList>
    </citation>
    <scope>NUCLEOTIDE SEQUENCE [LARGE SCALE GENOMIC DNA]</scope>
    <source>
        <strain evidence="2 3">CGMCC 1.7056</strain>
    </source>
</reference>
<evidence type="ECO:0000313" key="3">
    <source>
        <dbReference type="Proteomes" id="UP000198832"/>
    </source>
</evidence>